<organism evidence="2 3">
    <name type="scientific">Protea cynaroides</name>
    <dbReference type="NCBI Taxonomy" id="273540"/>
    <lineage>
        <taxon>Eukaryota</taxon>
        <taxon>Viridiplantae</taxon>
        <taxon>Streptophyta</taxon>
        <taxon>Embryophyta</taxon>
        <taxon>Tracheophyta</taxon>
        <taxon>Spermatophyta</taxon>
        <taxon>Magnoliopsida</taxon>
        <taxon>Proteales</taxon>
        <taxon>Proteaceae</taxon>
        <taxon>Protea</taxon>
    </lineage>
</organism>
<name>A0A9Q0L059_9MAGN</name>
<comment type="caution">
    <text evidence="2">The sequence shown here is derived from an EMBL/GenBank/DDBJ whole genome shotgun (WGS) entry which is preliminary data.</text>
</comment>
<dbReference type="AlphaFoldDB" id="A0A9Q0L059"/>
<feature type="coiled-coil region" evidence="1">
    <location>
        <begin position="177"/>
        <end position="234"/>
    </location>
</feature>
<evidence type="ECO:0000313" key="2">
    <source>
        <dbReference type="EMBL" id="KAJ4979871.1"/>
    </source>
</evidence>
<dbReference type="Proteomes" id="UP001141806">
    <property type="component" value="Unassembled WGS sequence"/>
</dbReference>
<evidence type="ECO:0000256" key="1">
    <source>
        <dbReference type="SAM" id="Coils"/>
    </source>
</evidence>
<gene>
    <name evidence="2" type="ORF">NE237_010651</name>
</gene>
<keyword evidence="3" id="KW-1185">Reference proteome</keyword>
<accession>A0A9Q0L059</accession>
<reference evidence="2" key="1">
    <citation type="journal article" date="2023" name="Plant J.">
        <title>The genome of the king protea, Protea cynaroides.</title>
        <authorList>
            <person name="Chang J."/>
            <person name="Duong T.A."/>
            <person name="Schoeman C."/>
            <person name="Ma X."/>
            <person name="Roodt D."/>
            <person name="Barker N."/>
            <person name="Li Z."/>
            <person name="Van de Peer Y."/>
            <person name="Mizrachi E."/>
        </authorList>
    </citation>
    <scope>NUCLEOTIDE SEQUENCE</scope>
    <source>
        <tissue evidence="2">Young leaves</tissue>
    </source>
</reference>
<sequence length="271" mass="31173">MRDVYDTKGDVDEDITQGYQQINMQTSDLRRVNIGDTDISWARTNLEGLRIWMEAHHMALVLHTQLQGQVIGPHYTEFITFLGTIARTPTIVPLNYDDWRSVPMYYKEEAWKEIEEKLEQKLDEQPPDLRNDKSVQDDVFLQVMGPERNGRVRGAGKAVAPSDVGLARSNVQKKKEDEELQATISNMQGEINDLKEQLTEIDQIKTQLTEMDQMKAQLKEMDQLKVQLTQMDQMKTQIAFLTQAFTGRNTSQSSIHLCSKYCADLFTVQDL</sequence>
<evidence type="ECO:0000313" key="3">
    <source>
        <dbReference type="Proteomes" id="UP001141806"/>
    </source>
</evidence>
<dbReference type="EMBL" id="JAMYWD010000002">
    <property type="protein sequence ID" value="KAJ4979871.1"/>
    <property type="molecule type" value="Genomic_DNA"/>
</dbReference>
<proteinExistence type="predicted"/>
<keyword evidence="1" id="KW-0175">Coiled coil</keyword>
<protein>
    <submittedName>
        <fullName evidence="2">Uncharacterized protein</fullName>
    </submittedName>
</protein>